<evidence type="ECO:0000313" key="4">
    <source>
        <dbReference type="Proteomes" id="UP001307889"/>
    </source>
</evidence>
<organism evidence="3 4">
    <name type="scientific">Nesidiocoris tenuis</name>
    <dbReference type="NCBI Taxonomy" id="355587"/>
    <lineage>
        <taxon>Eukaryota</taxon>
        <taxon>Metazoa</taxon>
        <taxon>Ecdysozoa</taxon>
        <taxon>Arthropoda</taxon>
        <taxon>Hexapoda</taxon>
        <taxon>Insecta</taxon>
        <taxon>Pterygota</taxon>
        <taxon>Neoptera</taxon>
        <taxon>Paraneoptera</taxon>
        <taxon>Hemiptera</taxon>
        <taxon>Heteroptera</taxon>
        <taxon>Panheteroptera</taxon>
        <taxon>Cimicomorpha</taxon>
        <taxon>Miridae</taxon>
        <taxon>Dicyphina</taxon>
        <taxon>Nesidiocoris</taxon>
    </lineage>
</organism>
<dbReference type="EMBL" id="AP028909">
    <property type="protein sequence ID" value="BES88104.1"/>
    <property type="molecule type" value="Genomic_DNA"/>
</dbReference>
<evidence type="ECO:0000256" key="1">
    <source>
        <dbReference type="SAM" id="Coils"/>
    </source>
</evidence>
<feature type="coiled-coil region" evidence="1">
    <location>
        <begin position="117"/>
        <end position="147"/>
    </location>
</feature>
<dbReference type="InterPro" id="IPR039750">
    <property type="entry name" value="DRC1/DRC2"/>
</dbReference>
<gene>
    <name evidence="3" type="ORF">NTJ_00910</name>
</gene>
<keyword evidence="1" id="KW-0175">Coiled coil</keyword>
<evidence type="ECO:0000259" key="2">
    <source>
        <dbReference type="Pfam" id="PF14775"/>
    </source>
</evidence>
<dbReference type="InterPro" id="IPR029440">
    <property type="entry name" value="DRC1_C"/>
</dbReference>
<reference evidence="3 4" key="1">
    <citation type="submission" date="2023-09" db="EMBL/GenBank/DDBJ databases">
        <title>Nesidiocoris tenuis whole genome shotgun sequence.</title>
        <authorList>
            <person name="Shibata T."/>
            <person name="Shimoda M."/>
            <person name="Kobayashi T."/>
            <person name="Uehara T."/>
        </authorList>
    </citation>
    <scope>NUCLEOTIDE SEQUENCE [LARGE SCALE GENOMIC DNA]</scope>
    <source>
        <strain evidence="3 4">Japan</strain>
    </source>
</reference>
<sequence>MQMLSGLVIFDQEEQEELEQQIGQRERGLIADSICTNPSHHSSITFCHVARALKEFALKLNEERRWEEMLQNDDLPRSSSRLLSLKEVEHFWQSMPKVFTVDQRLLWKSLLPQIKDYYKIILRKNQLKQENRRLERQNLELRRLLIRYLPPDYAKSKI</sequence>
<protein>
    <submittedName>
        <fullName evidence="3">Coiled-coil domain containing 164</fullName>
    </submittedName>
</protein>
<feature type="domain" description="Dynein regulatory complex protein 1 C-terminal" evidence="2">
    <location>
        <begin position="91"/>
        <end position="149"/>
    </location>
</feature>
<proteinExistence type="predicted"/>
<dbReference type="PANTHER" id="PTHR21625">
    <property type="entry name" value="NYD-SP28 PROTEIN"/>
    <property type="match status" value="1"/>
</dbReference>
<dbReference type="Proteomes" id="UP001307889">
    <property type="component" value="Chromosome 1"/>
</dbReference>
<dbReference type="Pfam" id="PF14775">
    <property type="entry name" value="NYD-SP28_assoc"/>
    <property type="match status" value="1"/>
</dbReference>
<keyword evidence="4" id="KW-1185">Reference proteome</keyword>
<evidence type="ECO:0000313" key="3">
    <source>
        <dbReference type="EMBL" id="BES88104.1"/>
    </source>
</evidence>
<name>A0ABN7A789_9HEMI</name>
<accession>A0ABN7A789</accession>
<dbReference type="PANTHER" id="PTHR21625:SF1">
    <property type="entry name" value="DYNEIN REGULATORY COMPLEX PROTEIN 1"/>
    <property type="match status" value="1"/>
</dbReference>